<comment type="caution">
    <text evidence="7">The sequence shown here is derived from an EMBL/GenBank/DDBJ whole genome shotgun (WGS) entry which is preliminary data.</text>
</comment>
<dbReference type="PANTHER" id="PTHR37422">
    <property type="entry name" value="TEICHURONIC ACID BIOSYNTHESIS PROTEIN TUAE"/>
    <property type="match status" value="1"/>
</dbReference>
<feature type="transmembrane region" description="Helical" evidence="5">
    <location>
        <begin position="164"/>
        <end position="184"/>
    </location>
</feature>
<feature type="transmembrane region" description="Helical" evidence="5">
    <location>
        <begin position="20"/>
        <end position="37"/>
    </location>
</feature>
<dbReference type="PANTHER" id="PTHR37422:SF13">
    <property type="entry name" value="LIPOPOLYSACCHARIDE BIOSYNTHESIS PROTEIN PA4999-RELATED"/>
    <property type="match status" value="1"/>
</dbReference>
<accession>A0A2M6W4S8</accession>
<keyword evidence="2 5" id="KW-0812">Transmembrane</keyword>
<feature type="transmembrane region" description="Helical" evidence="5">
    <location>
        <begin position="236"/>
        <end position="257"/>
    </location>
</feature>
<organism evidence="7 8">
    <name type="scientific">Candidatus Magasanikbacteria bacterium CG10_big_fil_rev_8_21_14_0_10_40_10</name>
    <dbReference type="NCBI Taxonomy" id="1974648"/>
    <lineage>
        <taxon>Bacteria</taxon>
        <taxon>Candidatus Magasanikiibacteriota</taxon>
    </lineage>
</organism>
<feature type="transmembrane region" description="Helical" evidence="5">
    <location>
        <begin position="264"/>
        <end position="282"/>
    </location>
</feature>
<dbReference type="InterPro" id="IPR051533">
    <property type="entry name" value="WaaL-like"/>
</dbReference>
<dbReference type="Proteomes" id="UP000231183">
    <property type="component" value="Unassembled WGS sequence"/>
</dbReference>
<dbReference type="AlphaFoldDB" id="A0A2M6W4S8"/>
<evidence type="ECO:0000256" key="3">
    <source>
        <dbReference type="ARBA" id="ARBA00022989"/>
    </source>
</evidence>
<feature type="transmembrane region" description="Helical" evidence="5">
    <location>
        <begin position="434"/>
        <end position="454"/>
    </location>
</feature>
<evidence type="ECO:0000256" key="2">
    <source>
        <dbReference type="ARBA" id="ARBA00022692"/>
    </source>
</evidence>
<feature type="domain" description="O-antigen ligase-related" evidence="6">
    <location>
        <begin position="271"/>
        <end position="411"/>
    </location>
</feature>
<name>A0A2M6W4S8_9BACT</name>
<gene>
    <name evidence="7" type="ORF">COU31_01070</name>
</gene>
<feature type="transmembrane region" description="Helical" evidence="5">
    <location>
        <begin position="66"/>
        <end position="85"/>
    </location>
</feature>
<comment type="subcellular location">
    <subcellularLocation>
        <location evidence="1">Membrane</location>
        <topology evidence="1">Multi-pass membrane protein</topology>
    </subcellularLocation>
</comment>
<keyword evidence="4 5" id="KW-0472">Membrane</keyword>
<evidence type="ECO:0000256" key="5">
    <source>
        <dbReference type="SAM" id="Phobius"/>
    </source>
</evidence>
<sequence>MKINFLRQLDKEHTRAQSQLYWGGFLLVSLLVVLVVFPSQLFLQIGAVLSVLILFIGILPRLELGLYLLLAIGFFNGWEVALIKYEWAKNLNYLASINAPLVDIVALVLLACLAVALVFGQNHFDYRRLWFLLLPSILYGLFLSFALLSAWRVYDYSIMTSVKFWLRNMMFVFVAYVLMPGILIRRQEILERIIKIWHWVGLGVALFGLSSLLVVQQTGWHRVVPYGWGSFAPLGYNHNLIAEVLIATIPLAFYLFIKNRGRTGSDFYLASLGLMILAELLTLSRAGWLALGLQVLIAIYIFRQSIKRFISSQGRLAWLALLGIFAVLGAYMGIFLTSSIVSSSTSSRLHAMDIVLFYSARQPILGYGPGSYIPILLNTFDYTIEYGFPLEAHGFALKILLEEGLLGLVLFGLFLLTVFLFLRQAYNKSTGQTRLLAVALLSMVAGAVFFQLFNTSYFSAVMWLPIGVALAGAGLIINRY</sequence>
<feature type="transmembrane region" description="Helical" evidence="5">
    <location>
        <begin position="196"/>
        <end position="216"/>
    </location>
</feature>
<feature type="transmembrane region" description="Helical" evidence="5">
    <location>
        <begin position="288"/>
        <end position="306"/>
    </location>
</feature>
<evidence type="ECO:0000256" key="4">
    <source>
        <dbReference type="ARBA" id="ARBA00023136"/>
    </source>
</evidence>
<dbReference type="EMBL" id="PFBX01000006">
    <property type="protein sequence ID" value="PIT87802.1"/>
    <property type="molecule type" value="Genomic_DNA"/>
</dbReference>
<evidence type="ECO:0000256" key="1">
    <source>
        <dbReference type="ARBA" id="ARBA00004141"/>
    </source>
</evidence>
<feature type="transmembrane region" description="Helical" evidence="5">
    <location>
        <begin position="318"/>
        <end position="341"/>
    </location>
</feature>
<feature type="transmembrane region" description="Helical" evidence="5">
    <location>
        <begin position="131"/>
        <end position="152"/>
    </location>
</feature>
<keyword evidence="3 5" id="KW-1133">Transmembrane helix</keyword>
<evidence type="ECO:0000259" key="6">
    <source>
        <dbReference type="Pfam" id="PF04932"/>
    </source>
</evidence>
<dbReference type="Pfam" id="PF04932">
    <property type="entry name" value="Wzy_C"/>
    <property type="match status" value="1"/>
</dbReference>
<proteinExistence type="predicted"/>
<dbReference type="InterPro" id="IPR007016">
    <property type="entry name" value="O-antigen_ligase-rel_domated"/>
</dbReference>
<dbReference type="GO" id="GO:0016020">
    <property type="term" value="C:membrane"/>
    <property type="evidence" value="ECO:0007669"/>
    <property type="project" value="UniProtKB-SubCell"/>
</dbReference>
<protein>
    <recommendedName>
        <fullName evidence="6">O-antigen ligase-related domain-containing protein</fullName>
    </recommendedName>
</protein>
<evidence type="ECO:0000313" key="8">
    <source>
        <dbReference type="Proteomes" id="UP000231183"/>
    </source>
</evidence>
<reference evidence="8" key="1">
    <citation type="submission" date="2017-09" db="EMBL/GenBank/DDBJ databases">
        <title>Depth-based differentiation of microbial function through sediment-hosted aquifers and enrichment of novel symbionts in the deep terrestrial subsurface.</title>
        <authorList>
            <person name="Probst A.J."/>
            <person name="Ladd B."/>
            <person name="Jarett J.K."/>
            <person name="Geller-Mcgrath D.E."/>
            <person name="Sieber C.M.K."/>
            <person name="Emerson J.B."/>
            <person name="Anantharaman K."/>
            <person name="Thomas B.C."/>
            <person name="Malmstrom R."/>
            <person name="Stieglmeier M."/>
            <person name="Klingl A."/>
            <person name="Woyke T."/>
            <person name="Ryan C.M."/>
            <person name="Banfield J.F."/>
        </authorList>
    </citation>
    <scope>NUCLEOTIDE SEQUENCE [LARGE SCALE GENOMIC DNA]</scope>
</reference>
<feature type="transmembrane region" description="Helical" evidence="5">
    <location>
        <begin position="97"/>
        <end position="119"/>
    </location>
</feature>
<evidence type="ECO:0000313" key="7">
    <source>
        <dbReference type="EMBL" id="PIT87802.1"/>
    </source>
</evidence>
<feature type="transmembrane region" description="Helical" evidence="5">
    <location>
        <begin position="404"/>
        <end position="422"/>
    </location>
</feature>
<feature type="transmembrane region" description="Helical" evidence="5">
    <location>
        <begin position="43"/>
        <end position="59"/>
    </location>
</feature>
<feature type="transmembrane region" description="Helical" evidence="5">
    <location>
        <begin position="460"/>
        <end position="477"/>
    </location>
</feature>